<protein>
    <submittedName>
        <fullName evidence="1">Uncharacterized protein</fullName>
    </submittedName>
</protein>
<comment type="caution">
    <text evidence="1">The sequence shown here is derived from an EMBL/GenBank/DDBJ whole genome shotgun (WGS) entry which is preliminary data.</text>
</comment>
<dbReference type="EMBL" id="JXTB01000057">
    <property type="protein sequence ID" value="PON69208.1"/>
    <property type="molecule type" value="Genomic_DNA"/>
</dbReference>
<organism evidence="1 2">
    <name type="scientific">Parasponia andersonii</name>
    <name type="common">Sponia andersonii</name>
    <dbReference type="NCBI Taxonomy" id="3476"/>
    <lineage>
        <taxon>Eukaryota</taxon>
        <taxon>Viridiplantae</taxon>
        <taxon>Streptophyta</taxon>
        <taxon>Embryophyta</taxon>
        <taxon>Tracheophyta</taxon>
        <taxon>Spermatophyta</taxon>
        <taxon>Magnoliopsida</taxon>
        <taxon>eudicotyledons</taxon>
        <taxon>Gunneridae</taxon>
        <taxon>Pentapetalae</taxon>
        <taxon>rosids</taxon>
        <taxon>fabids</taxon>
        <taxon>Rosales</taxon>
        <taxon>Cannabaceae</taxon>
        <taxon>Parasponia</taxon>
    </lineage>
</organism>
<accession>A0A2P5D7J5</accession>
<evidence type="ECO:0000313" key="2">
    <source>
        <dbReference type="Proteomes" id="UP000237105"/>
    </source>
</evidence>
<proteinExistence type="predicted"/>
<keyword evidence="2" id="KW-1185">Reference proteome</keyword>
<dbReference type="AlphaFoldDB" id="A0A2P5D7J5"/>
<name>A0A2P5D7J5_PARAD</name>
<dbReference type="Proteomes" id="UP000237105">
    <property type="component" value="Unassembled WGS sequence"/>
</dbReference>
<gene>
    <name evidence="1" type="ORF">PanWU01x14_089310</name>
</gene>
<sequence length="171" mass="19569">TSSSGVRLGQRPQPHQKLDLSLLPRRRLPILRRPSKQDTLRRPRRHRRHRRLHFTVLIVLHLVPATSPQYPRLHGRHHLPHCHISISPIPQQYLSDMRRGEGTARPHAAVRDLHQRVGFQTQVVLHQGSERRGSTSAEADVDVHTAAPEKSRVNVDFVVCGEHYDPLFSAA</sequence>
<evidence type="ECO:0000313" key="1">
    <source>
        <dbReference type="EMBL" id="PON69208.1"/>
    </source>
</evidence>
<feature type="non-terminal residue" evidence="1">
    <location>
        <position position="1"/>
    </location>
</feature>
<reference evidence="2" key="1">
    <citation type="submission" date="2016-06" db="EMBL/GenBank/DDBJ databases">
        <title>Parallel loss of symbiosis genes in relatives of nitrogen-fixing non-legume Parasponia.</title>
        <authorList>
            <person name="Van Velzen R."/>
            <person name="Holmer R."/>
            <person name="Bu F."/>
            <person name="Rutten L."/>
            <person name="Van Zeijl A."/>
            <person name="Liu W."/>
            <person name="Santuari L."/>
            <person name="Cao Q."/>
            <person name="Sharma T."/>
            <person name="Shen D."/>
            <person name="Roswanjaya Y."/>
            <person name="Wardhani T."/>
            <person name="Kalhor M.S."/>
            <person name="Jansen J."/>
            <person name="Van den Hoogen J."/>
            <person name="Gungor B."/>
            <person name="Hartog M."/>
            <person name="Hontelez J."/>
            <person name="Verver J."/>
            <person name="Yang W.-C."/>
            <person name="Schijlen E."/>
            <person name="Repin R."/>
            <person name="Schilthuizen M."/>
            <person name="Schranz E."/>
            <person name="Heidstra R."/>
            <person name="Miyata K."/>
            <person name="Fedorova E."/>
            <person name="Kohlen W."/>
            <person name="Bisseling T."/>
            <person name="Smit S."/>
            <person name="Geurts R."/>
        </authorList>
    </citation>
    <scope>NUCLEOTIDE SEQUENCE [LARGE SCALE GENOMIC DNA]</scope>
    <source>
        <strain evidence="2">cv. WU1-14</strain>
    </source>
</reference>